<dbReference type="RefSeq" id="XP_025480779.1">
    <property type="nucleotide sequence ID" value="XM_025618894.1"/>
</dbReference>
<dbReference type="GeneID" id="37121350"/>
<protein>
    <submittedName>
        <fullName evidence="1">Uncharacterized protein</fullName>
    </submittedName>
</protein>
<evidence type="ECO:0000313" key="1">
    <source>
        <dbReference type="EMBL" id="PYH35301.1"/>
    </source>
</evidence>
<sequence length="148" mass="16385">MEEGKRIKSRSRELTDRERFCRQVQGDDRMTTSGQADAGWRVSSQSMTRSICCRQAARVLERLEDPILFLRVSSFVRVGGGGCCCVPITCPEVSGYQSGSFLDWWASKGAPLEAVDWQSKSVEIAPVGRDGWELGRASFPFSALSGQK</sequence>
<evidence type="ECO:0000313" key="2">
    <source>
        <dbReference type="Proteomes" id="UP000247647"/>
    </source>
</evidence>
<reference evidence="1" key="1">
    <citation type="submission" date="2016-12" db="EMBL/GenBank/DDBJ databases">
        <title>The genomes of Aspergillus section Nigri reveals drivers in fungal speciation.</title>
        <authorList>
            <consortium name="DOE Joint Genome Institute"/>
            <person name="Vesth T.C."/>
            <person name="Nybo J."/>
            <person name="Theobald S."/>
            <person name="Brandl J."/>
            <person name="Frisvad J.C."/>
            <person name="Nielsen K.F."/>
            <person name="Lyhne E.K."/>
            <person name="Kogle M.E."/>
            <person name="Kuo A."/>
            <person name="Riley R."/>
            <person name="Clum A."/>
            <person name="Nolan M."/>
            <person name="Lipzen A."/>
            <person name="Salamov A."/>
            <person name="Henrissat B."/>
            <person name="Wiebenga A."/>
            <person name="De Vries R.P."/>
            <person name="Grigoriev I.V."/>
            <person name="Mortensen U.H."/>
            <person name="Andersen M.R."/>
            <person name="Baker S.E."/>
        </authorList>
    </citation>
    <scope>NUCLEOTIDE SEQUENCE [LARGE SCALE GENOMIC DNA]</scope>
    <source>
        <strain evidence="1">CBS 115656</strain>
    </source>
</reference>
<dbReference type="EMBL" id="KZ821456">
    <property type="protein sequence ID" value="PYH35301.1"/>
    <property type="molecule type" value="Genomic_DNA"/>
</dbReference>
<organism evidence="1 2">
    <name type="scientific">Aspergillus neoniger (strain CBS 115656)</name>
    <dbReference type="NCBI Taxonomy" id="1448310"/>
    <lineage>
        <taxon>Eukaryota</taxon>
        <taxon>Fungi</taxon>
        <taxon>Dikarya</taxon>
        <taxon>Ascomycota</taxon>
        <taxon>Pezizomycotina</taxon>
        <taxon>Eurotiomycetes</taxon>
        <taxon>Eurotiomycetidae</taxon>
        <taxon>Eurotiales</taxon>
        <taxon>Aspergillaceae</taxon>
        <taxon>Aspergillus</taxon>
        <taxon>Aspergillus subgen. Circumdati</taxon>
    </lineage>
</organism>
<dbReference type="AlphaFoldDB" id="A0A318YL70"/>
<accession>A0A318YL70</accession>
<dbReference type="Proteomes" id="UP000247647">
    <property type="component" value="Unassembled WGS sequence"/>
</dbReference>
<gene>
    <name evidence="1" type="ORF">BO87DRAFT_26749</name>
</gene>
<name>A0A318YL70_ASPNB</name>
<keyword evidence="2" id="KW-1185">Reference proteome</keyword>
<dbReference type="OrthoDB" id="10409656at2759"/>
<proteinExistence type="predicted"/>